<evidence type="ECO:0008006" key="3">
    <source>
        <dbReference type="Google" id="ProtNLM"/>
    </source>
</evidence>
<evidence type="ECO:0000313" key="1">
    <source>
        <dbReference type="EMBL" id="CAK1597814.1"/>
    </source>
</evidence>
<sequence length="118" mass="14449">MHFILYRYSTSFLYASSGLISVRQLYILHTVLKKHKSLAFNPIYSSKRRNYSVAPIWRVKTTFAKHQYNKQSEHLYNQINKILQIYPLKTYDCKKKIMQWLKTITIKLKLYYNFFFFF</sequence>
<gene>
    <name evidence="1" type="ORF">PARMNEM_LOCUS16929</name>
</gene>
<evidence type="ECO:0000313" key="2">
    <source>
        <dbReference type="Proteomes" id="UP001314205"/>
    </source>
</evidence>
<reference evidence="1 2" key="1">
    <citation type="submission" date="2023-11" db="EMBL/GenBank/DDBJ databases">
        <authorList>
            <person name="Hedman E."/>
            <person name="Englund M."/>
            <person name="Stromberg M."/>
            <person name="Nyberg Akerstrom W."/>
            <person name="Nylinder S."/>
            <person name="Jareborg N."/>
            <person name="Kallberg Y."/>
            <person name="Kronander E."/>
        </authorList>
    </citation>
    <scope>NUCLEOTIDE SEQUENCE [LARGE SCALE GENOMIC DNA]</scope>
</reference>
<accession>A0AAV1LUF4</accession>
<comment type="caution">
    <text evidence="1">The sequence shown here is derived from an EMBL/GenBank/DDBJ whole genome shotgun (WGS) entry which is preliminary data.</text>
</comment>
<proteinExistence type="predicted"/>
<organism evidence="1 2">
    <name type="scientific">Parnassius mnemosyne</name>
    <name type="common">clouded apollo</name>
    <dbReference type="NCBI Taxonomy" id="213953"/>
    <lineage>
        <taxon>Eukaryota</taxon>
        <taxon>Metazoa</taxon>
        <taxon>Ecdysozoa</taxon>
        <taxon>Arthropoda</taxon>
        <taxon>Hexapoda</taxon>
        <taxon>Insecta</taxon>
        <taxon>Pterygota</taxon>
        <taxon>Neoptera</taxon>
        <taxon>Endopterygota</taxon>
        <taxon>Lepidoptera</taxon>
        <taxon>Glossata</taxon>
        <taxon>Ditrysia</taxon>
        <taxon>Papilionoidea</taxon>
        <taxon>Papilionidae</taxon>
        <taxon>Parnassiinae</taxon>
        <taxon>Parnassini</taxon>
        <taxon>Parnassius</taxon>
        <taxon>Driopa</taxon>
    </lineage>
</organism>
<dbReference type="Proteomes" id="UP001314205">
    <property type="component" value="Unassembled WGS sequence"/>
</dbReference>
<name>A0AAV1LUF4_9NEOP</name>
<protein>
    <recommendedName>
        <fullName evidence="3">Ribosomal protein S10</fullName>
    </recommendedName>
</protein>
<keyword evidence="2" id="KW-1185">Reference proteome</keyword>
<dbReference type="EMBL" id="CAVLGL010000095">
    <property type="protein sequence ID" value="CAK1597814.1"/>
    <property type="molecule type" value="Genomic_DNA"/>
</dbReference>
<dbReference type="AlphaFoldDB" id="A0AAV1LUF4"/>